<evidence type="ECO:0000313" key="3">
    <source>
        <dbReference type="Proteomes" id="UP001295684"/>
    </source>
</evidence>
<dbReference type="AlphaFoldDB" id="A0AAD1UD81"/>
<evidence type="ECO:0000313" key="2">
    <source>
        <dbReference type="EMBL" id="CAI2365840.1"/>
    </source>
</evidence>
<feature type="compositionally biased region" description="Basic and acidic residues" evidence="1">
    <location>
        <begin position="82"/>
        <end position="99"/>
    </location>
</feature>
<sequence length="1159" mass="134948">MLSRSSIVHNKVSQIMKKNLPRFGTNITANPQNGIISKNIHTIYRNSSSNMYLRSNLSLVQYSFRNMSAQKVVFSKNPIPESGKKDNKDNKDFQKKLQVKENPPQSYKPRNMGSSRQAYYADRKKLYETLKEKWIHNVTKRFDEDLFEDNIQKAHSKHSRKADLTWLTKAERYAEKSFDPYSALLSDVIKTQATSSQKVDLSNIEAKLNSHIKKTILRYLANKDRCLKEATLNSPENTQLASDFDIGIYLLVDPILALKNKQSKDHIVNLTKEVLFPEHSQILDIKELEISQEMATKIVFLNMIKKYNFFQGIDILFRELAKVLIELKEEGISEPAQNYENLLNSTFFVSQDKDKTFEANLESIPVDEGLIKQPEFIYAAKVQKVHLIKKYRKMLSEFERVKHYHSLLRSAIDDPTLFSKLMSSHTELESLLASINEETEHITDDGTFDRILKVGGIYDEVVRNYVQTTFDIHDVGIHNMYEIYNPLKNGKFHDLLTVRDQLVKDGLSLEEADRLAQEYIIRAYEDSKGPYKFYNLIESHLEESQEAISEFHSTKTLRDLKFNVTSLEEFEFSLQDRRRKAGHLRSYLMAGGDLNEYNKVSNSVFQNKLANEPVRLKRNAFSNFSTRNFCTKQEPEQKKAGGFTQYLKKLIKIDSEKEKEDQKKLEDIAKNDPTNIKIEFQKIKSSILMDKTESEAAEPLDFAKQEVAQTPEQRLIEEATKRFPLEFFKEFSLADEKLMQTHLEEYIRDMENLDDIPLFVISFLANALELNNWIENTHILFYKIFCTPKINKEERKESEKENLLSGNLFKTSISSYGYRSLLHSVLLKGKKKHFKKIIKHIETYMSPDEVTDSLIADIIKVASQLDCPILLGRTIKRFIDKGVDISKQNFLDFCLYLDMCKGFERDTMQFLNLANDNGNIQIEWDTMEKFFLRALNHKSGAEIIKIYKKITDDLKPNKHNLQLSEKDQEQLLFDIKLRICTELIHLGTTKKAFTLVETLHNDYIYMTMENKDPNDLLGLKISTAKGDIKQFEEILNNIFMGDFSETKITQNSMETIARYITKFNSEDDSLIVTEFIKKYILKTSAENLIISPNTYKLFIGILIKNQNWDLLQELIEKTDVETIRNDFSTLKRLKESLIYCLDQKQRSEIKTKLESIDKI</sequence>
<name>A0AAD1UD81_EUPCR</name>
<organism evidence="2 3">
    <name type="scientific">Euplotes crassus</name>
    <dbReference type="NCBI Taxonomy" id="5936"/>
    <lineage>
        <taxon>Eukaryota</taxon>
        <taxon>Sar</taxon>
        <taxon>Alveolata</taxon>
        <taxon>Ciliophora</taxon>
        <taxon>Intramacronucleata</taxon>
        <taxon>Spirotrichea</taxon>
        <taxon>Hypotrichia</taxon>
        <taxon>Euplotida</taxon>
        <taxon>Euplotidae</taxon>
        <taxon>Moneuplotes</taxon>
    </lineage>
</organism>
<comment type="caution">
    <text evidence="2">The sequence shown here is derived from an EMBL/GenBank/DDBJ whole genome shotgun (WGS) entry which is preliminary data.</text>
</comment>
<protein>
    <submittedName>
        <fullName evidence="2">Uncharacterized protein</fullName>
    </submittedName>
</protein>
<keyword evidence="3" id="KW-1185">Reference proteome</keyword>
<proteinExistence type="predicted"/>
<dbReference type="Proteomes" id="UP001295684">
    <property type="component" value="Unassembled WGS sequence"/>
</dbReference>
<dbReference type="EMBL" id="CAMPGE010006924">
    <property type="protein sequence ID" value="CAI2365840.1"/>
    <property type="molecule type" value="Genomic_DNA"/>
</dbReference>
<reference evidence="2" key="1">
    <citation type="submission" date="2023-07" db="EMBL/GenBank/DDBJ databases">
        <authorList>
            <consortium name="AG Swart"/>
            <person name="Singh M."/>
            <person name="Singh A."/>
            <person name="Seah K."/>
            <person name="Emmerich C."/>
        </authorList>
    </citation>
    <scope>NUCLEOTIDE SEQUENCE</scope>
    <source>
        <strain evidence="2">DP1</strain>
    </source>
</reference>
<accession>A0AAD1UD81</accession>
<gene>
    <name evidence="2" type="ORF">ECRASSUSDP1_LOCUS7120</name>
</gene>
<evidence type="ECO:0000256" key="1">
    <source>
        <dbReference type="SAM" id="MobiDB-lite"/>
    </source>
</evidence>
<feature type="region of interest" description="Disordered" evidence="1">
    <location>
        <begin position="75"/>
        <end position="115"/>
    </location>
</feature>